<sequence>ETQLLRVLSNSPIQVDVELVQTVTHVSKITPGGHLLKFYKSFDDIRDERFDGMIITGAPVEQLPFEEVDYWEELCEMMEWSMSHVYSTFHICWGAQAGLYYHYGIDKVPL</sequence>
<keyword evidence="1" id="KW-0028">Amino-acid biosynthesis</keyword>
<dbReference type="InterPro" id="IPR029062">
    <property type="entry name" value="Class_I_gatase-like"/>
</dbReference>
<dbReference type="GO" id="GO:0008652">
    <property type="term" value="P:amino acid biosynthetic process"/>
    <property type="evidence" value="ECO:0007669"/>
    <property type="project" value="UniProtKB-KW"/>
</dbReference>
<dbReference type="GO" id="GO:0008899">
    <property type="term" value="F:homoserine O-succinyltransferase activity"/>
    <property type="evidence" value="ECO:0007669"/>
    <property type="project" value="TreeGrafter"/>
</dbReference>
<evidence type="ECO:0000256" key="1">
    <source>
        <dbReference type="ARBA" id="ARBA00022605"/>
    </source>
</evidence>
<dbReference type="SUPFAM" id="SSF52317">
    <property type="entry name" value="Class I glutamine amidotransferase-like"/>
    <property type="match status" value="1"/>
</dbReference>
<dbReference type="Pfam" id="PF04204">
    <property type="entry name" value="HTS"/>
    <property type="match status" value="1"/>
</dbReference>
<keyword evidence="3" id="KW-0012">Acyltransferase</keyword>
<gene>
    <name evidence="4" type="ORF">NE646_13795</name>
</gene>
<dbReference type="EMBL" id="JANGAB010000160">
    <property type="protein sequence ID" value="MCQ4950709.1"/>
    <property type="molecule type" value="Genomic_DNA"/>
</dbReference>
<organism evidence="4 5">
    <name type="scientific">Bittarella massiliensis</name>
    <name type="common">ex Durand et al. 2017</name>
    <dbReference type="NCBI Taxonomy" id="1720313"/>
    <lineage>
        <taxon>Bacteria</taxon>
        <taxon>Bacillati</taxon>
        <taxon>Bacillota</taxon>
        <taxon>Clostridia</taxon>
        <taxon>Eubacteriales</taxon>
        <taxon>Oscillospiraceae</taxon>
        <taxon>Bittarella (ex Durand et al. 2017)</taxon>
    </lineage>
</organism>
<dbReference type="InterPro" id="IPR033752">
    <property type="entry name" value="MetA_family"/>
</dbReference>
<proteinExistence type="predicted"/>
<feature type="non-terminal residue" evidence="4">
    <location>
        <position position="1"/>
    </location>
</feature>
<protein>
    <submittedName>
        <fullName evidence="4">Homoserine O-succinyltransferase</fullName>
    </submittedName>
</protein>
<comment type="caution">
    <text evidence="4">The sequence shown here is derived from an EMBL/GenBank/DDBJ whole genome shotgun (WGS) entry which is preliminary data.</text>
</comment>
<dbReference type="AlphaFoldDB" id="A0AAW5KJ38"/>
<evidence type="ECO:0000256" key="2">
    <source>
        <dbReference type="ARBA" id="ARBA00022679"/>
    </source>
</evidence>
<evidence type="ECO:0000313" key="5">
    <source>
        <dbReference type="Proteomes" id="UP001205063"/>
    </source>
</evidence>
<dbReference type="PANTHER" id="PTHR20919:SF0">
    <property type="entry name" value="HOMOSERINE O-SUCCINYLTRANSFERASE"/>
    <property type="match status" value="1"/>
</dbReference>
<keyword evidence="2" id="KW-0808">Transferase</keyword>
<accession>A0AAW5KJ38</accession>
<evidence type="ECO:0000256" key="3">
    <source>
        <dbReference type="ARBA" id="ARBA00023315"/>
    </source>
</evidence>
<dbReference type="Gene3D" id="3.40.50.880">
    <property type="match status" value="1"/>
</dbReference>
<dbReference type="PANTHER" id="PTHR20919">
    <property type="entry name" value="HOMOSERINE O-SUCCINYLTRANSFERASE"/>
    <property type="match status" value="1"/>
</dbReference>
<evidence type="ECO:0000313" key="4">
    <source>
        <dbReference type="EMBL" id="MCQ4950709.1"/>
    </source>
</evidence>
<dbReference type="RefSeq" id="WP_256136851.1">
    <property type="nucleotide sequence ID" value="NZ_JANGAB010000160.1"/>
</dbReference>
<reference evidence="4" key="1">
    <citation type="submission" date="2022-06" db="EMBL/GenBank/DDBJ databases">
        <title>Isolation of gut microbiota from human fecal samples.</title>
        <authorList>
            <person name="Pamer E.G."/>
            <person name="Barat B."/>
            <person name="Waligurski E."/>
            <person name="Medina S."/>
            <person name="Paddock L."/>
            <person name="Mostad J."/>
        </authorList>
    </citation>
    <scope>NUCLEOTIDE SEQUENCE</scope>
    <source>
        <strain evidence="4">DFI.7.96</strain>
    </source>
</reference>
<feature type="non-terminal residue" evidence="4">
    <location>
        <position position="110"/>
    </location>
</feature>
<name>A0AAW5KJ38_9FIRM</name>
<dbReference type="Proteomes" id="UP001205063">
    <property type="component" value="Unassembled WGS sequence"/>
</dbReference>